<sequence>MTFLIWNTQKAIGLCLNPKINCEVVMEDRFQFSIRKLEDLEEWGSDVAMLQQHMVEHLAMRKSLEHPSVTVFNGKRAP</sequence>
<accession>A0A915DGB4</accession>
<dbReference type="Proteomes" id="UP000887574">
    <property type="component" value="Unplaced"/>
</dbReference>
<evidence type="ECO:0000313" key="2">
    <source>
        <dbReference type="WBParaSite" id="jg19149"/>
    </source>
</evidence>
<dbReference type="WBParaSite" id="jg19149">
    <property type="protein sequence ID" value="jg19149"/>
    <property type="gene ID" value="jg19149"/>
</dbReference>
<dbReference type="AlphaFoldDB" id="A0A915DGB4"/>
<evidence type="ECO:0000313" key="1">
    <source>
        <dbReference type="Proteomes" id="UP000887574"/>
    </source>
</evidence>
<reference evidence="2" key="1">
    <citation type="submission" date="2022-11" db="UniProtKB">
        <authorList>
            <consortium name="WormBaseParasite"/>
        </authorList>
    </citation>
    <scope>IDENTIFICATION</scope>
</reference>
<proteinExistence type="predicted"/>
<name>A0A915DGB4_9BILA</name>
<keyword evidence="1" id="KW-1185">Reference proteome</keyword>
<organism evidence="1 2">
    <name type="scientific">Ditylenchus dipsaci</name>
    <dbReference type="NCBI Taxonomy" id="166011"/>
    <lineage>
        <taxon>Eukaryota</taxon>
        <taxon>Metazoa</taxon>
        <taxon>Ecdysozoa</taxon>
        <taxon>Nematoda</taxon>
        <taxon>Chromadorea</taxon>
        <taxon>Rhabditida</taxon>
        <taxon>Tylenchina</taxon>
        <taxon>Tylenchomorpha</taxon>
        <taxon>Sphaerularioidea</taxon>
        <taxon>Anguinidae</taxon>
        <taxon>Anguininae</taxon>
        <taxon>Ditylenchus</taxon>
    </lineage>
</organism>
<protein>
    <submittedName>
        <fullName evidence="2">Uncharacterized protein</fullName>
    </submittedName>
</protein>